<protein>
    <recommendedName>
        <fullName evidence="2">Lipoprotein</fullName>
    </recommendedName>
</protein>
<dbReference type="AlphaFoldDB" id="A0A3B0VK08"/>
<dbReference type="PROSITE" id="PS51257">
    <property type="entry name" value="PROKAR_LIPOPROTEIN"/>
    <property type="match status" value="1"/>
</dbReference>
<evidence type="ECO:0008006" key="2">
    <source>
        <dbReference type="Google" id="ProtNLM"/>
    </source>
</evidence>
<reference evidence="1" key="1">
    <citation type="submission" date="2018-06" db="EMBL/GenBank/DDBJ databases">
        <authorList>
            <person name="Zhirakovskaya E."/>
        </authorList>
    </citation>
    <scope>NUCLEOTIDE SEQUENCE</scope>
</reference>
<dbReference type="EMBL" id="UOFA01000052">
    <property type="protein sequence ID" value="VAW43948.1"/>
    <property type="molecule type" value="Genomic_DNA"/>
</dbReference>
<evidence type="ECO:0000313" key="1">
    <source>
        <dbReference type="EMBL" id="VAW43948.1"/>
    </source>
</evidence>
<name>A0A3B0VK08_9ZZZZ</name>
<gene>
    <name evidence="1" type="ORF">MNBD_GAMMA02-1437</name>
</gene>
<sequence>MIKLAFIIIILLSSCVAKKNQIVLDYTDFGPQVLSYETLGFGWYEWNSHGSKEKDNIKIVIYKNKKSLPLNQYKDSKNSPVVDYRLISYQTALEYLNQNIQNLSQTNEFPEILERLKLTKKKIETE</sequence>
<proteinExistence type="predicted"/>
<accession>A0A3B0VK08</accession>
<organism evidence="1">
    <name type="scientific">hydrothermal vent metagenome</name>
    <dbReference type="NCBI Taxonomy" id="652676"/>
    <lineage>
        <taxon>unclassified sequences</taxon>
        <taxon>metagenomes</taxon>
        <taxon>ecological metagenomes</taxon>
    </lineage>
</organism>